<keyword evidence="5" id="KW-0238">DNA-binding</keyword>
<keyword evidence="7" id="KW-0539">Nucleus</keyword>
<evidence type="ECO:0000256" key="5">
    <source>
        <dbReference type="ARBA" id="ARBA00023125"/>
    </source>
</evidence>
<dbReference type="Pfam" id="PF04082">
    <property type="entry name" value="Fungal_trans"/>
    <property type="match status" value="1"/>
</dbReference>
<dbReference type="InterPro" id="IPR036864">
    <property type="entry name" value="Zn2-C6_fun-type_DNA-bd_sf"/>
</dbReference>
<keyword evidence="2" id="KW-0479">Metal-binding</keyword>
<dbReference type="CDD" id="cd12148">
    <property type="entry name" value="fungal_TF_MHR"/>
    <property type="match status" value="1"/>
</dbReference>
<sequence length="774" mass="86674">MQACDRCHLRKTRCDRRIPRCTACEKAGAQCLHVDKLRSRNLPRGYVESLESDLRKAEDENLRLQRELSVLHAQVSSATSKDPSPNPNYMTQDAEVEVSTDPSASANVGQNEHSNGANPVSQFPSQERNVVMTAASMASTRTPADEAFTTEVGYLTLTAAGETRYLGSSSGMGLASIISSVLDPQQSEGFCSNDLDGGNWRMSSAASEAPFPPQNLAMPFIEAYFQHTHLTFPLLHRPTFLAAVEQIYSNPTYYSTHPFDAFAFDMVLAIGSSNVNRFEESTAITATHYTRAQKKLHELLNMRGLVPLQTIILLSQHGIFSNLRDTSGSIWHLIGIGARMCFELGLHLELKRVDRQTRRPVARTLPITFEVEMRRRTFWCFYNLDRVVSFTLGRPVALRDEDIDISLPSHLEDEEFGPDQPIEPDSNPDAPKISPFLHVIKIRHLSGKILSTLYAAKQKSEIPLQEKVRVRSQLYDELVAWKNATSLLNLEDRHHNNRAFVSCFLSVHWYNAVFNNAVLLLYRPSPYLPHPVMPTKPGEEEGDLQRLYYAAKSSISSYYELHRRRQLNYSWITLHGIFIDGLAYVYGIGLALRNPSHAMPTPDYLEIINDTRACSNILVAICERWSVARSSCELFNRLSNAVIRDAVNAAAKKDLAPAASAQGHQSGRIYSLQGATTLDRPSPSASTAGDSLPDSWRLGSDHYDLLSSMNQFDHMFVADEFRQYSNALDMPARGDQAVPSELINGFSQDWPFEDAPLVSQDAFGIPMQGVDKLW</sequence>
<keyword evidence="3" id="KW-0862">Zinc</keyword>
<evidence type="ECO:0000256" key="8">
    <source>
        <dbReference type="SAM" id="Coils"/>
    </source>
</evidence>
<keyword evidence="8" id="KW-0175">Coiled coil</keyword>
<reference evidence="11 12" key="1">
    <citation type="submission" date="2015-01" db="EMBL/GenBank/DDBJ databases">
        <title>The Genome Sequence of Fonsecaea multimorphosa CBS 102226.</title>
        <authorList>
            <consortium name="The Broad Institute Genomics Platform"/>
            <person name="Cuomo C."/>
            <person name="de Hoog S."/>
            <person name="Gorbushina A."/>
            <person name="Stielow B."/>
            <person name="Teixiera M."/>
            <person name="Abouelleil A."/>
            <person name="Chapman S.B."/>
            <person name="Priest M."/>
            <person name="Young S.K."/>
            <person name="Wortman J."/>
            <person name="Nusbaum C."/>
            <person name="Birren B."/>
        </authorList>
    </citation>
    <scope>NUCLEOTIDE SEQUENCE [LARGE SCALE GENOMIC DNA]</scope>
    <source>
        <strain evidence="11 12">CBS 102226</strain>
    </source>
</reference>
<dbReference type="InterPro" id="IPR001138">
    <property type="entry name" value="Zn2Cys6_DnaBD"/>
</dbReference>
<dbReference type="STRING" id="1442371.A0A0D2JY52"/>
<gene>
    <name evidence="11" type="ORF">Z520_08976</name>
</gene>
<dbReference type="SUPFAM" id="SSF57701">
    <property type="entry name" value="Zn2/Cys6 DNA-binding domain"/>
    <property type="match status" value="1"/>
</dbReference>
<dbReference type="Gene3D" id="4.10.240.10">
    <property type="entry name" value="Zn(2)-C6 fungal-type DNA-binding domain"/>
    <property type="match status" value="1"/>
</dbReference>
<feature type="compositionally biased region" description="Polar residues" evidence="9">
    <location>
        <begin position="100"/>
        <end position="125"/>
    </location>
</feature>
<dbReference type="PROSITE" id="PS50048">
    <property type="entry name" value="ZN2_CY6_FUNGAL_2"/>
    <property type="match status" value="1"/>
</dbReference>
<comment type="subcellular location">
    <subcellularLocation>
        <location evidence="1">Nucleus</location>
    </subcellularLocation>
</comment>
<dbReference type="SMART" id="SM00066">
    <property type="entry name" value="GAL4"/>
    <property type="match status" value="1"/>
</dbReference>
<dbReference type="SMART" id="SM00906">
    <property type="entry name" value="Fungal_trans"/>
    <property type="match status" value="1"/>
</dbReference>
<evidence type="ECO:0000313" key="12">
    <source>
        <dbReference type="Proteomes" id="UP000053411"/>
    </source>
</evidence>
<organism evidence="11 12">
    <name type="scientific">Fonsecaea multimorphosa CBS 102226</name>
    <dbReference type="NCBI Taxonomy" id="1442371"/>
    <lineage>
        <taxon>Eukaryota</taxon>
        <taxon>Fungi</taxon>
        <taxon>Dikarya</taxon>
        <taxon>Ascomycota</taxon>
        <taxon>Pezizomycotina</taxon>
        <taxon>Eurotiomycetes</taxon>
        <taxon>Chaetothyriomycetidae</taxon>
        <taxon>Chaetothyriales</taxon>
        <taxon>Herpotrichiellaceae</taxon>
        <taxon>Fonsecaea</taxon>
    </lineage>
</organism>
<feature type="coiled-coil region" evidence="8">
    <location>
        <begin position="47"/>
        <end position="74"/>
    </location>
</feature>
<evidence type="ECO:0000256" key="4">
    <source>
        <dbReference type="ARBA" id="ARBA00023015"/>
    </source>
</evidence>
<dbReference type="InterPro" id="IPR052202">
    <property type="entry name" value="Yeast_MetPath_Reg"/>
</dbReference>
<evidence type="ECO:0000259" key="10">
    <source>
        <dbReference type="PROSITE" id="PS50048"/>
    </source>
</evidence>
<name>A0A0D2JY52_9EURO</name>
<evidence type="ECO:0000256" key="6">
    <source>
        <dbReference type="ARBA" id="ARBA00023163"/>
    </source>
</evidence>
<dbReference type="CDD" id="cd00067">
    <property type="entry name" value="GAL4"/>
    <property type="match status" value="1"/>
</dbReference>
<dbReference type="PANTHER" id="PTHR47782:SF12">
    <property type="entry name" value="ZN(II)2CYS6 TRANSCRIPTION FACTOR (EUROFUNG)"/>
    <property type="match status" value="1"/>
</dbReference>
<dbReference type="GO" id="GO:0000981">
    <property type="term" value="F:DNA-binding transcription factor activity, RNA polymerase II-specific"/>
    <property type="evidence" value="ECO:0007669"/>
    <property type="project" value="InterPro"/>
</dbReference>
<dbReference type="GO" id="GO:0005634">
    <property type="term" value="C:nucleus"/>
    <property type="evidence" value="ECO:0007669"/>
    <property type="project" value="UniProtKB-SubCell"/>
</dbReference>
<dbReference type="EMBL" id="KN848082">
    <property type="protein sequence ID" value="KIX95459.1"/>
    <property type="molecule type" value="Genomic_DNA"/>
</dbReference>
<dbReference type="GO" id="GO:0043565">
    <property type="term" value="F:sequence-specific DNA binding"/>
    <property type="evidence" value="ECO:0007669"/>
    <property type="project" value="TreeGrafter"/>
</dbReference>
<dbReference type="GeneID" id="27714722"/>
<protein>
    <recommendedName>
        <fullName evidence="10">Zn(2)-C6 fungal-type domain-containing protein</fullName>
    </recommendedName>
</protein>
<dbReference type="PANTHER" id="PTHR47782">
    <property type="entry name" value="ZN(II)2CYS6 TRANSCRIPTION FACTOR (EUROFUNG)-RELATED"/>
    <property type="match status" value="1"/>
</dbReference>
<accession>A0A0D2JY52</accession>
<dbReference type="PROSITE" id="PS00463">
    <property type="entry name" value="ZN2_CY6_FUNGAL_1"/>
    <property type="match status" value="1"/>
</dbReference>
<dbReference type="Pfam" id="PF00172">
    <property type="entry name" value="Zn_clus"/>
    <property type="match status" value="1"/>
</dbReference>
<feature type="region of interest" description="Disordered" evidence="9">
    <location>
        <begin position="74"/>
        <end position="125"/>
    </location>
</feature>
<evidence type="ECO:0000256" key="3">
    <source>
        <dbReference type="ARBA" id="ARBA00022833"/>
    </source>
</evidence>
<evidence type="ECO:0000256" key="7">
    <source>
        <dbReference type="ARBA" id="ARBA00023242"/>
    </source>
</evidence>
<dbReference type="Proteomes" id="UP000053411">
    <property type="component" value="Unassembled WGS sequence"/>
</dbReference>
<keyword evidence="12" id="KW-1185">Reference proteome</keyword>
<dbReference type="OrthoDB" id="4221855at2759"/>
<dbReference type="AlphaFoldDB" id="A0A0D2JY52"/>
<keyword evidence="6" id="KW-0804">Transcription</keyword>
<keyword evidence="4" id="KW-0805">Transcription regulation</keyword>
<evidence type="ECO:0000256" key="2">
    <source>
        <dbReference type="ARBA" id="ARBA00022723"/>
    </source>
</evidence>
<dbReference type="VEuPathDB" id="FungiDB:Z520_08976"/>
<evidence type="ECO:0000256" key="1">
    <source>
        <dbReference type="ARBA" id="ARBA00004123"/>
    </source>
</evidence>
<dbReference type="RefSeq" id="XP_016629582.1">
    <property type="nucleotide sequence ID" value="XM_016779472.1"/>
</dbReference>
<proteinExistence type="predicted"/>
<evidence type="ECO:0000313" key="11">
    <source>
        <dbReference type="EMBL" id="KIX95459.1"/>
    </source>
</evidence>
<feature type="domain" description="Zn(2)-C6 fungal-type" evidence="10">
    <location>
        <begin position="3"/>
        <end position="33"/>
    </location>
</feature>
<evidence type="ECO:0000256" key="9">
    <source>
        <dbReference type="SAM" id="MobiDB-lite"/>
    </source>
</evidence>
<dbReference type="GO" id="GO:0006351">
    <property type="term" value="P:DNA-templated transcription"/>
    <property type="evidence" value="ECO:0007669"/>
    <property type="project" value="InterPro"/>
</dbReference>
<dbReference type="GO" id="GO:0008270">
    <property type="term" value="F:zinc ion binding"/>
    <property type="evidence" value="ECO:0007669"/>
    <property type="project" value="InterPro"/>
</dbReference>
<dbReference type="GO" id="GO:0045944">
    <property type="term" value="P:positive regulation of transcription by RNA polymerase II"/>
    <property type="evidence" value="ECO:0007669"/>
    <property type="project" value="TreeGrafter"/>
</dbReference>
<dbReference type="InterPro" id="IPR007219">
    <property type="entry name" value="XnlR_reg_dom"/>
</dbReference>
<feature type="compositionally biased region" description="Polar residues" evidence="9">
    <location>
        <begin position="74"/>
        <end position="91"/>
    </location>
</feature>